<feature type="transmembrane region" description="Helical" evidence="4">
    <location>
        <begin position="182"/>
        <end position="201"/>
    </location>
</feature>
<keyword evidence="4" id="KW-0812">Transmembrane</keyword>
<evidence type="ECO:0000256" key="3">
    <source>
        <dbReference type="PROSITE-ProRule" id="PRU00339"/>
    </source>
</evidence>
<feature type="transmembrane region" description="Helical" evidence="4">
    <location>
        <begin position="140"/>
        <end position="161"/>
    </location>
</feature>
<gene>
    <name evidence="5" type="ORF">EWV92_05630</name>
</gene>
<organism evidence="5 6">
    <name type="scientific">Microcystis aeruginosa Ma_MB_S_20031200_S102</name>
    <dbReference type="NCBI Taxonomy" id="2486254"/>
    <lineage>
        <taxon>Bacteria</taxon>
        <taxon>Bacillati</taxon>
        <taxon>Cyanobacteriota</taxon>
        <taxon>Cyanophyceae</taxon>
        <taxon>Oscillatoriophycideae</taxon>
        <taxon>Chroococcales</taxon>
        <taxon>Microcystaceae</taxon>
        <taxon>Microcystis</taxon>
    </lineage>
</organism>
<dbReference type="InterPro" id="IPR050498">
    <property type="entry name" value="Ycf3"/>
</dbReference>
<proteinExistence type="predicted"/>
<dbReference type="PANTHER" id="PTHR44858:SF1">
    <property type="entry name" value="UDP-N-ACETYLGLUCOSAMINE--PEPTIDE N-ACETYLGLUCOSAMINYLTRANSFERASE SPINDLY-RELATED"/>
    <property type="match status" value="1"/>
</dbReference>
<accession>A0A552F065</accession>
<keyword evidence="2 3" id="KW-0802">TPR repeat</keyword>
<dbReference type="SMART" id="SM00028">
    <property type="entry name" value="TPR"/>
    <property type="match status" value="4"/>
</dbReference>
<dbReference type="InterPro" id="IPR011990">
    <property type="entry name" value="TPR-like_helical_dom_sf"/>
</dbReference>
<keyword evidence="4" id="KW-1133">Transmembrane helix</keyword>
<dbReference type="Gene3D" id="1.25.40.10">
    <property type="entry name" value="Tetratricopeptide repeat domain"/>
    <property type="match status" value="1"/>
</dbReference>
<dbReference type="EMBL" id="SFBI01000056">
    <property type="protein sequence ID" value="TRU40108.1"/>
    <property type="molecule type" value="Genomic_DNA"/>
</dbReference>
<evidence type="ECO:0000313" key="6">
    <source>
        <dbReference type="Proteomes" id="UP000317708"/>
    </source>
</evidence>
<evidence type="ECO:0000313" key="5">
    <source>
        <dbReference type="EMBL" id="TRU40108.1"/>
    </source>
</evidence>
<name>A0A552F065_MICAE</name>
<dbReference type="Pfam" id="PF13432">
    <property type="entry name" value="TPR_16"/>
    <property type="match status" value="1"/>
</dbReference>
<dbReference type="PANTHER" id="PTHR44858">
    <property type="entry name" value="TETRATRICOPEPTIDE REPEAT PROTEIN 6"/>
    <property type="match status" value="1"/>
</dbReference>
<dbReference type="Pfam" id="PF13414">
    <property type="entry name" value="TPR_11"/>
    <property type="match status" value="1"/>
</dbReference>
<comment type="caution">
    <text evidence="5">The sequence shown here is derived from an EMBL/GenBank/DDBJ whole genome shotgun (WGS) entry which is preliminary data.</text>
</comment>
<dbReference type="InterPro" id="IPR019734">
    <property type="entry name" value="TPR_rpt"/>
</dbReference>
<keyword evidence="4" id="KW-0472">Membrane</keyword>
<protein>
    <submittedName>
        <fullName evidence="5">Tetratricopeptide repeat protein</fullName>
    </submittedName>
</protein>
<reference evidence="5 6" key="1">
    <citation type="submission" date="2019-01" db="EMBL/GenBank/DDBJ databases">
        <title>Coherence of Microcystis species and biogeography revealed through population genomics.</title>
        <authorList>
            <person name="Perez-Carrascal O.M."/>
            <person name="Terrat Y."/>
            <person name="Giani A."/>
            <person name="Fortin N."/>
            <person name="Tromas N."/>
            <person name="Shapiro B.J."/>
        </authorList>
    </citation>
    <scope>NUCLEOTIDE SEQUENCE [LARGE SCALE GENOMIC DNA]</scope>
    <source>
        <strain evidence="5">Ma_MB_S_20031200_S102</strain>
    </source>
</reference>
<dbReference type="PROSITE" id="PS50005">
    <property type="entry name" value="TPR"/>
    <property type="match status" value="1"/>
</dbReference>
<evidence type="ECO:0000256" key="2">
    <source>
        <dbReference type="ARBA" id="ARBA00022803"/>
    </source>
</evidence>
<keyword evidence="1" id="KW-0677">Repeat</keyword>
<dbReference type="SUPFAM" id="SSF48452">
    <property type="entry name" value="TPR-like"/>
    <property type="match status" value="1"/>
</dbReference>
<feature type="transmembrane region" description="Helical" evidence="4">
    <location>
        <begin position="109"/>
        <end position="134"/>
    </location>
</feature>
<sequence>MSNSSLEQDLKTYQDLIAILQEHPTPTEAEILNILIARDRIQTKLTETYLIPDNILNTIQELDNILRKKQATIAPIIAKLRPNFNPDTKNWWWLLEVPKIDSSWHKYNLLANGASVTFLTISLGLIGEIGSRFLSGGSDILGGVLVSFQSILTLLAAGGVLTKTGQETGKKLLARFGIQEQYWQEIGAGLSFLLMLSIWGLRLSLPTVATWYNHWGWSHYQKGDLSSAEEDYQRALSLNPDDAEAHFNLGLLYEELQDFDLAKKEYILAIQGGNTTAINNLARLHILNKNYPAAVHLLLKLLKAQSEAKLDQETQFAIWKNLGWARLKQGDIPSAETALLEAIKLDKNSAAPHCLLAQVREAQNNQTEALKEWETCNQYANSLNSDEDSWRIQAQQCLANREKQKCSPKPNSSY</sequence>
<evidence type="ECO:0000256" key="4">
    <source>
        <dbReference type="SAM" id="Phobius"/>
    </source>
</evidence>
<feature type="repeat" description="TPR" evidence="3">
    <location>
        <begin position="209"/>
        <end position="242"/>
    </location>
</feature>
<evidence type="ECO:0000256" key="1">
    <source>
        <dbReference type="ARBA" id="ARBA00022737"/>
    </source>
</evidence>
<dbReference type="Proteomes" id="UP000317708">
    <property type="component" value="Unassembled WGS sequence"/>
</dbReference>
<dbReference type="AlphaFoldDB" id="A0A552F065"/>